<keyword evidence="2" id="KW-1185">Reference proteome</keyword>
<evidence type="ECO:0000313" key="1">
    <source>
        <dbReference type="EMBL" id="EHQ35192.1"/>
    </source>
</evidence>
<dbReference type="PATRIC" id="fig|937775.9.peg.1238"/>
<dbReference type="Pfam" id="PF14103">
    <property type="entry name" value="DUF4276"/>
    <property type="match status" value="1"/>
</dbReference>
<dbReference type="AlphaFoldDB" id="H1YZY5"/>
<accession>H1YZY5</accession>
<evidence type="ECO:0008006" key="3">
    <source>
        <dbReference type="Google" id="ProtNLM"/>
    </source>
</evidence>
<dbReference type="HOGENOM" id="CLU_109798_1_0_2"/>
<proteinExistence type="predicted"/>
<evidence type="ECO:0000313" key="2">
    <source>
        <dbReference type="Proteomes" id="UP000005741"/>
    </source>
</evidence>
<organism evidence="1 2">
    <name type="scientific">Methanoplanus limicola DSM 2279</name>
    <dbReference type="NCBI Taxonomy" id="937775"/>
    <lineage>
        <taxon>Archaea</taxon>
        <taxon>Methanobacteriati</taxon>
        <taxon>Methanobacteriota</taxon>
        <taxon>Stenosarchaea group</taxon>
        <taxon>Methanomicrobia</taxon>
        <taxon>Methanomicrobiales</taxon>
        <taxon>Methanomicrobiaceae</taxon>
        <taxon>Methanoplanus</taxon>
    </lineage>
</organism>
<sequence length="186" mass="21227">MITTLVFFLEEPSAKEMLKGLLPSMIPEYIQVRYVIFQGKQDLEKQIVKKLRGWRTPDTFFVILRDQDNGNCIEIKENLMNKCREAHRDNTMVRIACTELESFYLGDLKAVEDGLGIPGIAEKQSLIKFQSPDSINKPSKELRNITNGKYQKISGSRAIGKHLKYDSSNLSYSFNVLTRGIDGIFS</sequence>
<dbReference type="RefSeq" id="WP_004076929.1">
    <property type="nucleotide sequence ID" value="NZ_CM001436.1"/>
</dbReference>
<gene>
    <name evidence="1" type="ORF">Metlim_1078</name>
</gene>
<protein>
    <recommendedName>
        <fullName evidence="3">DUF4276 family protein</fullName>
    </recommendedName>
</protein>
<dbReference type="STRING" id="937775.Metlim_1078"/>
<dbReference type="OrthoDB" id="109635at2157"/>
<dbReference type="Proteomes" id="UP000005741">
    <property type="component" value="Chromosome"/>
</dbReference>
<dbReference type="EMBL" id="CM001436">
    <property type="protein sequence ID" value="EHQ35192.1"/>
    <property type="molecule type" value="Genomic_DNA"/>
</dbReference>
<dbReference type="InterPro" id="IPR025455">
    <property type="entry name" value="DUF4276"/>
</dbReference>
<reference evidence="1 2" key="1">
    <citation type="submission" date="2011-10" db="EMBL/GenBank/DDBJ databases">
        <title>The Improved High-Quality Draft genome of Methanoplanus limicola DSM 2279.</title>
        <authorList>
            <consortium name="US DOE Joint Genome Institute (JGI-PGF)"/>
            <person name="Lucas S."/>
            <person name="Copeland A."/>
            <person name="Lapidus A."/>
            <person name="Glavina del Rio T."/>
            <person name="Dalin E."/>
            <person name="Tice H."/>
            <person name="Bruce D."/>
            <person name="Goodwin L."/>
            <person name="Pitluck S."/>
            <person name="Peters L."/>
            <person name="Mikhailova N."/>
            <person name="Lu M."/>
            <person name="Kyrpides N."/>
            <person name="Mavromatis K."/>
            <person name="Ivanova N."/>
            <person name="Markowitz V."/>
            <person name="Cheng J.-F."/>
            <person name="Hugenholtz P."/>
            <person name="Woyke T."/>
            <person name="Wu D."/>
            <person name="Wirth R."/>
            <person name="Brambilla E.-M."/>
            <person name="Klenk H.-P."/>
            <person name="Eisen J.A."/>
        </authorList>
    </citation>
    <scope>NUCLEOTIDE SEQUENCE [LARGE SCALE GENOMIC DNA]</scope>
    <source>
        <strain evidence="1 2">DSM 2279</strain>
    </source>
</reference>
<name>H1YZY5_9EURY</name>
<dbReference type="InParanoid" id="H1YZY5"/>